<name>A0A0G2J2J4_9EURO</name>
<accession>A0A0G2J2J4</accession>
<protein>
    <submittedName>
        <fullName evidence="1">Uncharacterized protein</fullName>
    </submittedName>
</protein>
<organism evidence="1 2">
    <name type="scientific">[Emmonsia] crescens</name>
    <dbReference type="NCBI Taxonomy" id="73230"/>
    <lineage>
        <taxon>Eukaryota</taxon>
        <taxon>Fungi</taxon>
        <taxon>Dikarya</taxon>
        <taxon>Ascomycota</taxon>
        <taxon>Pezizomycotina</taxon>
        <taxon>Eurotiomycetes</taxon>
        <taxon>Eurotiomycetidae</taxon>
        <taxon>Onygenales</taxon>
        <taxon>Ajellomycetaceae</taxon>
        <taxon>Emergomyces</taxon>
    </lineage>
</organism>
<dbReference type="Proteomes" id="UP000034164">
    <property type="component" value="Unassembled WGS sequence"/>
</dbReference>
<reference evidence="2" key="1">
    <citation type="journal article" date="2015" name="PLoS Genet.">
        <title>The dynamic genome and transcriptome of the human fungal pathogen Blastomyces and close relative Emmonsia.</title>
        <authorList>
            <person name="Munoz J.F."/>
            <person name="Gauthier G.M."/>
            <person name="Desjardins C.A."/>
            <person name="Gallo J.E."/>
            <person name="Holder J."/>
            <person name="Sullivan T.D."/>
            <person name="Marty A.J."/>
            <person name="Carmen J.C."/>
            <person name="Chen Z."/>
            <person name="Ding L."/>
            <person name="Gujja S."/>
            <person name="Magrini V."/>
            <person name="Misas E."/>
            <person name="Mitreva M."/>
            <person name="Priest M."/>
            <person name="Saif S."/>
            <person name="Whiston E.A."/>
            <person name="Young S."/>
            <person name="Zeng Q."/>
            <person name="Goldman W.E."/>
            <person name="Mardis E.R."/>
            <person name="Taylor J.W."/>
            <person name="McEwen J.G."/>
            <person name="Clay O.K."/>
            <person name="Klein B.S."/>
            <person name="Cuomo C.A."/>
        </authorList>
    </citation>
    <scope>NUCLEOTIDE SEQUENCE [LARGE SCALE GENOMIC DNA]</scope>
    <source>
        <strain evidence="2">UAMH 3008</strain>
    </source>
</reference>
<dbReference type="AlphaFoldDB" id="A0A0G2J2J4"/>
<comment type="caution">
    <text evidence="1">The sequence shown here is derived from an EMBL/GenBank/DDBJ whole genome shotgun (WGS) entry which is preliminary data.</text>
</comment>
<evidence type="ECO:0000313" key="1">
    <source>
        <dbReference type="EMBL" id="KKZ64159.1"/>
    </source>
</evidence>
<dbReference type="EMBL" id="LCZI01000853">
    <property type="protein sequence ID" value="KKZ64159.1"/>
    <property type="molecule type" value="Genomic_DNA"/>
</dbReference>
<proteinExistence type="predicted"/>
<dbReference type="VEuPathDB" id="FungiDB:EMCG_01507"/>
<gene>
    <name evidence="1" type="ORF">EMCG_01507</name>
</gene>
<sequence length="160" mass="17951">MSYLLMWGVGGREHFSVLDSPPCFDQYLSRMGNTKPIRDHEIAGRKAQPDTLNGVSKDSHPSIGWVHNSPLPIISFFMCAMRAENSKFVDLLEPPVEPRESAVEIKPPSGRSDTFLFLNPLELLTRQTIGVLKSVKEDSSHHLEYRRGTGAVHRSHTSAR</sequence>
<evidence type="ECO:0000313" key="2">
    <source>
        <dbReference type="Proteomes" id="UP000034164"/>
    </source>
</evidence>